<gene>
    <name evidence="1" type="ORF">SAMN06264365_104381</name>
</gene>
<dbReference type="RefSeq" id="WP_089293545.1">
    <property type="nucleotide sequence ID" value="NZ_BOMU01000037.1"/>
</dbReference>
<dbReference type="InterPro" id="IPR043519">
    <property type="entry name" value="NT_sf"/>
</dbReference>
<dbReference type="Gene3D" id="3.30.460.10">
    <property type="entry name" value="Beta Polymerase, domain 2"/>
    <property type="match status" value="1"/>
</dbReference>
<protein>
    <recommendedName>
        <fullName evidence="3">Nucleotidyltransferase domain-containing protein</fullName>
    </recommendedName>
</protein>
<dbReference type="AlphaFoldDB" id="A0A238YB03"/>
<accession>A0A238YB03</accession>
<organism evidence="1 2">
    <name type="scientific">Actinoplanes regularis</name>
    <dbReference type="NCBI Taxonomy" id="52697"/>
    <lineage>
        <taxon>Bacteria</taxon>
        <taxon>Bacillati</taxon>
        <taxon>Actinomycetota</taxon>
        <taxon>Actinomycetes</taxon>
        <taxon>Micromonosporales</taxon>
        <taxon>Micromonosporaceae</taxon>
        <taxon>Actinoplanes</taxon>
    </lineage>
</organism>
<keyword evidence="2" id="KW-1185">Reference proteome</keyword>
<name>A0A238YB03_9ACTN</name>
<proteinExistence type="predicted"/>
<dbReference type="Proteomes" id="UP000198415">
    <property type="component" value="Unassembled WGS sequence"/>
</dbReference>
<reference evidence="1 2" key="1">
    <citation type="submission" date="2017-06" db="EMBL/GenBank/DDBJ databases">
        <authorList>
            <person name="Kim H.J."/>
            <person name="Triplett B.A."/>
        </authorList>
    </citation>
    <scope>NUCLEOTIDE SEQUENCE [LARGE SCALE GENOMIC DNA]</scope>
    <source>
        <strain evidence="1 2">DSM 43151</strain>
    </source>
</reference>
<evidence type="ECO:0000313" key="1">
    <source>
        <dbReference type="EMBL" id="SNR67793.1"/>
    </source>
</evidence>
<dbReference type="SUPFAM" id="SSF81301">
    <property type="entry name" value="Nucleotidyltransferase"/>
    <property type="match status" value="1"/>
</dbReference>
<sequence>MNRDPLSDACDLVTELFPQHRWAMLAGSVTTAHRTAGSDLDIVVVLPDGDQQAPHRGSHRYRGWPVELFVHDEQSLVHYLAKDLPARRPVLHRMVATGIPVSGDPEGWPEHCAAVLAAGPAPLPLAERELARYHLTDLLDDLIHATDPGERTVIATTAWTSVAQQALGLADHWTGTSKWLLRELRDLDDGLADRWLAAHGDATAIEALIREVLDRHGGPLFDGYQVAGERPAHNANAGPAGH</sequence>
<evidence type="ECO:0000313" key="2">
    <source>
        <dbReference type="Proteomes" id="UP000198415"/>
    </source>
</evidence>
<dbReference type="OrthoDB" id="43980at2"/>
<evidence type="ECO:0008006" key="3">
    <source>
        <dbReference type="Google" id="ProtNLM"/>
    </source>
</evidence>
<dbReference type="EMBL" id="FZNR01000004">
    <property type="protein sequence ID" value="SNR67793.1"/>
    <property type="molecule type" value="Genomic_DNA"/>
</dbReference>